<keyword evidence="2 6" id="KW-0812">Transmembrane</keyword>
<proteinExistence type="predicted"/>
<dbReference type="EMBL" id="JACERN010000033">
    <property type="protein sequence ID" value="MBA4709388.1"/>
    <property type="molecule type" value="Genomic_DNA"/>
</dbReference>
<evidence type="ECO:0000313" key="8">
    <source>
        <dbReference type="Proteomes" id="UP000545606"/>
    </source>
</evidence>
<keyword evidence="4 6" id="KW-0472">Membrane</keyword>
<keyword evidence="3 6" id="KW-1133">Transmembrane helix</keyword>
<name>A0A838Y6C6_9NEIS</name>
<accession>A0A838Y6C6</accession>
<dbReference type="PANTHER" id="PTHR30168">
    <property type="entry name" value="PUTATIVE MEMBRANE PROTEIN YPFJ"/>
    <property type="match status" value="1"/>
</dbReference>
<feature type="region of interest" description="Disordered" evidence="5">
    <location>
        <begin position="1"/>
        <end position="24"/>
    </location>
</feature>
<evidence type="ECO:0000313" key="7">
    <source>
        <dbReference type="EMBL" id="MBA4709388.1"/>
    </source>
</evidence>
<keyword evidence="8" id="KW-1185">Reference proteome</keyword>
<comment type="caution">
    <text evidence="7">The sequence shown here is derived from an EMBL/GenBank/DDBJ whole genome shotgun (WGS) entry which is preliminary data.</text>
</comment>
<dbReference type="GO" id="GO:0016020">
    <property type="term" value="C:membrane"/>
    <property type="evidence" value="ECO:0007669"/>
    <property type="project" value="UniProtKB-SubCell"/>
</dbReference>
<evidence type="ECO:0000256" key="1">
    <source>
        <dbReference type="ARBA" id="ARBA00004167"/>
    </source>
</evidence>
<comment type="subcellular location">
    <subcellularLocation>
        <location evidence="1">Membrane</location>
        <topology evidence="1">Single-pass membrane protein</topology>
    </subcellularLocation>
</comment>
<dbReference type="Pfam" id="PF04228">
    <property type="entry name" value="Zn_peptidase"/>
    <property type="match status" value="1"/>
</dbReference>
<organism evidence="7 8">
    <name type="scientific">Aquitalea aquatica</name>
    <dbReference type="NCBI Taxonomy" id="3044273"/>
    <lineage>
        <taxon>Bacteria</taxon>
        <taxon>Pseudomonadati</taxon>
        <taxon>Pseudomonadota</taxon>
        <taxon>Betaproteobacteria</taxon>
        <taxon>Neisseriales</taxon>
        <taxon>Chromobacteriaceae</taxon>
        <taxon>Aquitalea</taxon>
    </lineage>
</organism>
<feature type="compositionally biased region" description="Basic and acidic residues" evidence="5">
    <location>
        <begin position="1"/>
        <end position="19"/>
    </location>
</feature>
<sequence>MRWDGNRESDNVEDRRDEGGGGLPGFRLGGGGIGLGTIAIGLVAWLVFGANPLQVISALSGGGHQQVQTQPQQPKVHSAEEEREAKLVRVVLADTEDVWGQIFQQRGASYQQPKLVLFSNSTPTACGQGQSAMGPFYCPADRKVYIDLAFYRTLNQQLGAPGEFAEAYVIAHEVGHHVQNLLGISDKVDALRRKSSERKANALSVRLELQADCFAGVWGNHADKARHILEGGDLESALNAASKIGDDTLQRSAGQAVVPDSFTHGSSEQRVRWFRRGFDGGDIAQCDTFSANPL</sequence>
<evidence type="ECO:0000256" key="6">
    <source>
        <dbReference type="SAM" id="Phobius"/>
    </source>
</evidence>
<feature type="transmembrane region" description="Helical" evidence="6">
    <location>
        <begin position="25"/>
        <end position="48"/>
    </location>
</feature>
<reference evidence="7 8" key="1">
    <citation type="submission" date="2020-07" db="EMBL/GenBank/DDBJ databases">
        <title>Draft genome sequence of violacein-producing bacteria and related species.</title>
        <authorList>
            <person name="Wilson H.S."/>
            <person name="De Leon M.E."/>
        </authorList>
    </citation>
    <scope>NUCLEOTIDE SEQUENCE [LARGE SCALE GENOMIC DNA]</scope>
    <source>
        <strain evidence="7 8">HSC-21Su07</strain>
    </source>
</reference>
<gene>
    <name evidence="7" type="ORF">H2Z84_13480</name>
</gene>
<dbReference type="Proteomes" id="UP000545606">
    <property type="component" value="Unassembled WGS sequence"/>
</dbReference>
<dbReference type="PANTHER" id="PTHR30168:SF0">
    <property type="entry name" value="INNER MEMBRANE PROTEIN"/>
    <property type="match status" value="1"/>
</dbReference>
<dbReference type="RefSeq" id="WP_181836429.1">
    <property type="nucleotide sequence ID" value="NZ_JACERN010000033.1"/>
</dbReference>
<evidence type="ECO:0000256" key="2">
    <source>
        <dbReference type="ARBA" id="ARBA00022692"/>
    </source>
</evidence>
<protein>
    <submittedName>
        <fullName evidence="7">Neutral zinc metallopeptidase</fullName>
    </submittedName>
</protein>
<evidence type="ECO:0000256" key="3">
    <source>
        <dbReference type="ARBA" id="ARBA00022989"/>
    </source>
</evidence>
<dbReference type="InterPro" id="IPR007343">
    <property type="entry name" value="Uncharacterised_pept_Zn_put"/>
</dbReference>
<dbReference type="AlphaFoldDB" id="A0A838Y6C6"/>
<evidence type="ECO:0000256" key="4">
    <source>
        <dbReference type="ARBA" id="ARBA00023136"/>
    </source>
</evidence>
<evidence type="ECO:0000256" key="5">
    <source>
        <dbReference type="SAM" id="MobiDB-lite"/>
    </source>
</evidence>